<feature type="transmembrane region" description="Helical" evidence="1">
    <location>
        <begin position="97"/>
        <end position="117"/>
    </location>
</feature>
<accession>A0A117UWH1</accession>
<keyword evidence="1" id="KW-1133">Transmembrane helix</keyword>
<dbReference type="RefSeq" id="WP_067906333.1">
    <property type="nucleotide sequence ID" value="NZ_KQ954244.1"/>
</dbReference>
<keyword evidence="1" id="KW-0472">Membrane</keyword>
<dbReference type="AlphaFoldDB" id="A0A117UWH1"/>
<name>A0A117UWH1_9SPHN</name>
<reference evidence="2 3" key="1">
    <citation type="submission" date="2015-10" db="EMBL/GenBank/DDBJ databases">
        <title>Draft genome sequence of Novosphingobium fuchskuhlense DSM 25065 isolated from a surface water sample of the southwest basin of Lake Grosse Fuchskuhle.</title>
        <authorList>
            <person name="Ruckert C."/>
            <person name="Winkler A."/>
            <person name="Glaeser J."/>
            <person name="Grossart H.-P."/>
            <person name="Kalinowski J."/>
            <person name="Glaeser S."/>
        </authorList>
    </citation>
    <scope>NUCLEOTIDE SEQUENCE [LARGE SCALE GENOMIC DNA]</scope>
    <source>
        <strain evidence="2 3">FNE08-7</strain>
    </source>
</reference>
<dbReference type="Proteomes" id="UP000058012">
    <property type="component" value="Unassembled WGS sequence"/>
</dbReference>
<sequence>MRPLSITRFEQLYLGSTAIGMINLIGSWSRLTAAGGPMVMLGLAIGVGLGGLMVLAFWYLIARRASNIAKWVLVVLTVLGLISTVTRGGRFVELGMFYTVLLVLTNLTQIVAIAFLFRRDAAEWLRSRGQVGVIDVTTFN</sequence>
<feature type="transmembrane region" description="Helical" evidence="1">
    <location>
        <begin position="68"/>
        <end position="85"/>
    </location>
</feature>
<feature type="transmembrane region" description="Helical" evidence="1">
    <location>
        <begin position="37"/>
        <end position="61"/>
    </location>
</feature>
<feature type="transmembrane region" description="Helical" evidence="1">
    <location>
        <begin position="12"/>
        <end position="31"/>
    </location>
</feature>
<dbReference type="EMBL" id="LLZS01000003">
    <property type="protein sequence ID" value="KUR72161.1"/>
    <property type="molecule type" value="Genomic_DNA"/>
</dbReference>
<proteinExistence type="predicted"/>
<evidence type="ECO:0000313" key="3">
    <source>
        <dbReference type="Proteomes" id="UP000058012"/>
    </source>
</evidence>
<organism evidence="2 3">
    <name type="scientific">Novosphingobium fuchskuhlense</name>
    <dbReference type="NCBI Taxonomy" id="1117702"/>
    <lineage>
        <taxon>Bacteria</taxon>
        <taxon>Pseudomonadati</taxon>
        <taxon>Pseudomonadota</taxon>
        <taxon>Alphaproteobacteria</taxon>
        <taxon>Sphingomonadales</taxon>
        <taxon>Sphingomonadaceae</taxon>
        <taxon>Novosphingobium</taxon>
    </lineage>
</organism>
<keyword evidence="3" id="KW-1185">Reference proteome</keyword>
<gene>
    <name evidence="2" type="ORF">AQZ52_02375</name>
</gene>
<keyword evidence="1" id="KW-0812">Transmembrane</keyword>
<evidence type="ECO:0000256" key="1">
    <source>
        <dbReference type="SAM" id="Phobius"/>
    </source>
</evidence>
<dbReference type="STRING" id="1117702.AQZ52_02375"/>
<evidence type="ECO:0000313" key="2">
    <source>
        <dbReference type="EMBL" id="KUR72161.1"/>
    </source>
</evidence>
<comment type="caution">
    <text evidence="2">The sequence shown here is derived from an EMBL/GenBank/DDBJ whole genome shotgun (WGS) entry which is preliminary data.</text>
</comment>
<dbReference type="OrthoDB" id="7509246at2"/>
<protein>
    <submittedName>
        <fullName evidence="2">Uncharacterized protein</fullName>
    </submittedName>
</protein>